<evidence type="ECO:0000313" key="4">
    <source>
        <dbReference type="EMBL" id="THC99601.1"/>
    </source>
</evidence>
<dbReference type="AlphaFoldDB" id="A0A4S3JVY1"/>
<dbReference type="PANTHER" id="PTHR37534:SF49">
    <property type="entry name" value="LYSINE BIOSYNTHESIS REGULATORY PROTEIN LYS14"/>
    <property type="match status" value="1"/>
</dbReference>
<keyword evidence="2" id="KW-0539">Nucleus</keyword>
<sequence length="350" mass="39776">MVMSMVLATAASEFHRSRLLSEHVSVDDLSDVEGRSHYGKALSGLREVLKQEVKSPEQIEAIFITLWLMGDYENRFGSGSAGINVHIKGITSLLFNHIMPLLKPRQQGPPPAISMGESSAKDHPTEGLESQPATSATEKPDGKLRYTQSPSHFWGDGYPATAHLDDLENLPGLGLYHRSHVTQFRITELYRQHSFSDEFDILLSFAKAAPSYEIAGEGRRVMETVYWSSMNYYSTIVYFHLCFMDVLKEQPQCLPPQILSLDEAASLVLELALKLHRSRPRAMIRTFWPLFIAGIATRDQIYKDWVSTRLRELTRYGQNYGRVSDRFDEITQGHDSFAYARKYLSTLHQN</sequence>
<evidence type="ECO:0000313" key="5">
    <source>
        <dbReference type="Proteomes" id="UP000308092"/>
    </source>
</evidence>
<dbReference type="EMBL" id="SOSA01000014">
    <property type="protein sequence ID" value="THC99601.1"/>
    <property type="molecule type" value="Genomic_DNA"/>
</dbReference>
<dbReference type="VEuPathDB" id="FungiDB:EYZ11_000868"/>
<dbReference type="Proteomes" id="UP000308092">
    <property type="component" value="Unassembled WGS sequence"/>
</dbReference>
<accession>A0A4S3JVY1</accession>
<gene>
    <name evidence="4" type="ORF">EYZ11_000868</name>
</gene>
<reference evidence="4 5" key="1">
    <citation type="submission" date="2019-03" db="EMBL/GenBank/DDBJ databases">
        <title>The genome sequence of a newly discovered highly antifungal drug resistant Aspergillus species, Aspergillus tanneri NIH 1004.</title>
        <authorList>
            <person name="Mounaud S."/>
            <person name="Singh I."/>
            <person name="Joardar V."/>
            <person name="Pakala S."/>
            <person name="Pakala S."/>
            <person name="Venepally P."/>
            <person name="Hoover J."/>
            <person name="Nierman W."/>
            <person name="Chung J."/>
            <person name="Losada L."/>
        </authorList>
    </citation>
    <scope>NUCLEOTIDE SEQUENCE [LARGE SCALE GENOMIC DNA]</scope>
    <source>
        <strain evidence="4 5">NIH1004</strain>
    </source>
</reference>
<dbReference type="GO" id="GO:0005634">
    <property type="term" value="C:nucleus"/>
    <property type="evidence" value="ECO:0007669"/>
    <property type="project" value="UniProtKB-SubCell"/>
</dbReference>
<proteinExistence type="predicted"/>
<dbReference type="GO" id="GO:0000976">
    <property type="term" value="F:transcription cis-regulatory region binding"/>
    <property type="evidence" value="ECO:0007669"/>
    <property type="project" value="TreeGrafter"/>
</dbReference>
<name>A0A4S3JVY1_9EURO</name>
<keyword evidence="5" id="KW-1185">Reference proteome</keyword>
<comment type="caution">
    <text evidence="4">The sequence shown here is derived from an EMBL/GenBank/DDBJ whole genome shotgun (WGS) entry which is preliminary data.</text>
</comment>
<comment type="subcellular location">
    <subcellularLocation>
        <location evidence="1">Nucleus</location>
    </subcellularLocation>
</comment>
<dbReference type="InterPro" id="IPR021858">
    <property type="entry name" value="Fun_TF"/>
</dbReference>
<dbReference type="GO" id="GO:0003700">
    <property type="term" value="F:DNA-binding transcription factor activity"/>
    <property type="evidence" value="ECO:0007669"/>
    <property type="project" value="TreeGrafter"/>
</dbReference>
<evidence type="ECO:0000256" key="3">
    <source>
        <dbReference type="SAM" id="MobiDB-lite"/>
    </source>
</evidence>
<dbReference type="Pfam" id="PF11951">
    <property type="entry name" value="Fungal_trans_2"/>
    <property type="match status" value="1"/>
</dbReference>
<evidence type="ECO:0000256" key="1">
    <source>
        <dbReference type="ARBA" id="ARBA00004123"/>
    </source>
</evidence>
<feature type="region of interest" description="Disordered" evidence="3">
    <location>
        <begin position="105"/>
        <end position="143"/>
    </location>
</feature>
<evidence type="ECO:0000256" key="2">
    <source>
        <dbReference type="ARBA" id="ARBA00023242"/>
    </source>
</evidence>
<dbReference type="STRING" id="1220188.A0A4S3JVY1"/>
<dbReference type="PANTHER" id="PTHR37534">
    <property type="entry name" value="TRANSCRIPTIONAL ACTIVATOR PROTEIN UGA3"/>
    <property type="match status" value="1"/>
</dbReference>
<dbReference type="GO" id="GO:0045944">
    <property type="term" value="P:positive regulation of transcription by RNA polymerase II"/>
    <property type="evidence" value="ECO:0007669"/>
    <property type="project" value="TreeGrafter"/>
</dbReference>
<organism evidence="4 5">
    <name type="scientific">Aspergillus tanneri</name>
    <dbReference type="NCBI Taxonomy" id="1220188"/>
    <lineage>
        <taxon>Eukaryota</taxon>
        <taxon>Fungi</taxon>
        <taxon>Dikarya</taxon>
        <taxon>Ascomycota</taxon>
        <taxon>Pezizomycotina</taxon>
        <taxon>Eurotiomycetes</taxon>
        <taxon>Eurotiomycetidae</taxon>
        <taxon>Eurotiales</taxon>
        <taxon>Aspergillaceae</taxon>
        <taxon>Aspergillus</taxon>
        <taxon>Aspergillus subgen. Circumdati</taxon>
    </lineage>
</organism>
<protein>
    <submittedName>
        <fullName evidence="4">Uncharacterized protein</fullName>
    </submittedName>
</protein>